<feature type="domain" description="Peptidoglycan binding-like" evidence="2">
    <location>
        <begin position="3"/>
        <end position="54"/>
    </location>
</feature>
<sequence>MTKLKELGYHDADGNSLEADGSFGPHTRAAVEAFQRDHQLIVDGEVGPRTLHALEQAVQQKSHDETVRLDDLRHPDHALYQQALTGVQHIDATIGRRPDTRSENLAAALAVAAREQGLQRIDQVMLSENGTRAFALEYGSFARMAHVQTAEAVRTSASESSVMWAEANHRDMCHTTVAQPMPVPQPVPQAMGR</sequence>
<evidence type="ECO:0000259" key="3">
    <source>
        <dbReference type="Pfam" id="PF20410"/>
    </source>
</evidence>
<feature type="region of interest" description="Disordered" evidence="1">
    <location>
        <begin position="1"/>
        <end position="21"/>
    </location>
</feature>
<dbReference type="InterPro" id="IPR046519">
    <property type="entry name" value="X-Tfes_XVIPCD"/>
</dbReference>
<dbReference type="AlphaFoldDB" id="A0AB74V8U6"/>
<dbReference type="EMBL" id="CP170722">
    <property type="protein sequence ID" value="XIA24158.1"/>
    <property type="molecule type" value="Genomic_DNA"/>
</dbReference>
<dbReference type="RefSeq" id="WP_395121366.1">
    <property type="nucleotide sequence ID" value="NZ_CP170722.1"/>
</dbReference>
<dbReference type="InterPro" id="IPR036365">
    <property type="entry name" value="PGBD-like_sf"/>
</dbReference>
<dbReference type="Pfam" id="PF20410">
    <property type="entry name" value="X-Tfes_XVIPCD"/>
    <property type="match status" value="1"/>
</dbReference>
<reference evidence="4" key="1">
    <citation type="submission" date="2024-10" db="EMBL/GenBank/DDBJ databases">
        <authorList>
            <person name="Lesea H.P."/>
            <person name="Kuehl J.V."/>
            <person name="Chandonia J.-M."/>
        </authorList>
    </citation>
    <scope>NUCLEOTIDE SEQUENCE</scope>
    <source>
        <strain evidence="4">FW102-FHT14D06</strain>
    </source>
</reference>
<dbReference type="InterPro" id="IPR002477">
    <property type="entry name" value="Peptidoglycan-bd-like"/>
</dbReference>
<gene>
    <name evidence="4" type="ORF">ACFCQI_14035</name>
</gene>
<evidence type="ECO:0000259" key="2">
    <source>
        <dbReference type="Pfam" id="PF01471"/>
    </source>
</evidence>
<feature type="compositionally biased region" description="Basic and acidic residues" evidence="1">
    <location>
        <begin position="1"/>
        <end position="13"/>
    </location>
</feature>
<dbReference type="Gene3D" id="1.10.101.10">
    <property type="entry name" value="PGBD-like superfamily/PGBD"/>
    <property type="match status" value="1"/>
</dbReference>
<name>A0AB74V8U6_9GAMM</name>
<dbReference type="InterPro" id="IPR036366">
    <property type="entry name" value="PGBDSf"/>
</dbReference>
<feature type="domain" description="X-Tfes XVIPCD" evidence="3">
    <location>
        <begin position="70"/>
        <end position="165"/>
    </location>
</feature>
<protein>
    <submittedName>
        <fullName evidence="4">XVIPCD domain-containing protein</fullName>
    </submittedName>
</protein>
<dbReference type="Pfam" id="PF01471">
    <property type="entry name" value="PG_binding_1"/>
    <property type="match status" value="1"/>
</dbReference>
<evidence type="ECO:0000313" key="4">
    <source>
        <dbReference type="EMBL" id="XIA24158.1"/>
    </source>
</evidence>
<proteinExistence type="predicted"/>
<accession>A0AB74V8U6</accession>
<organism evidence="4">
    <name type="scientific">Rhodanobacter sp. FW102-FHT14D06</name>
    <dbReference type="NCBI Taxonomy" id="3351461"/>
    <lineage>
        <taxon>Bacteria</taxon>
        <taxon>Pseudomonadati</taxon>
        <taxon>Pseudomonadota</taxon>
        <taxon>Gammaproteobacteria</taxon>
        <taxon>Lysobacterales</taxon>
        <taxon>Rhodanobacteraceae</taxon>
        <taxon>Rhodanobacter</taxon>
    </lineage>
</organism>
<dbReference type="SUPFAM" id="SSF47090">
    <property type="entry name" value="PGBD-like"/>
    <property type="match status" value="1"/>
</dbReference>
<evidence type="ECO:0000256" key="1">
    <source>
        <dbReference type="SAM" id="MobiDB-lite"/>
    </source>
</evidence>